<evidence type="ECO:0000313" key="3">
    <source>
        <dbReference type="EMBL" id="GAK54361.1"/>
    </source>
</evidence>
<dbReference type="SUPFAM" id="SSF55347">
    <property type="entry name" value="Glyceraldehyde-3-phosphate dehydrogenase-like, C-terminal domain"/>
    <property type="match status" value="1"/>
</dbReference>
<evidence type="ECO:0000259" key="1">
    <source>
        <dbReference type="Pfam" id="PF01408"/>
    </source>
</evidence>
<evidence type="ECO:0000259" key="2">
    <source>
        <dbReference type="Pfam" id="PF22725"/>
    </source>
</evidence>
<feature type="domain" description="GFO/IDH/MocA-like oxidoreductase" evidence="2">
    <location>
        <begin position="138"/>
        <end position="262"/>
    </location>
</feature>
<dbReference type="Gene3D" id="3.30.360.10">
    <property type="entry name" value="Dihydrodipicolinate Reductase, domain 2"/>
    <property type="match status" value="1"/>
</dbReference>
<dbReference type="HOGENOM" id="CLU_023194_1_0_0"/>
<dbReference type="SUPFAM" id="SSF51735">
    <property type="entry name" value="NAD(P)-binding Rossmann-fold domains"/>
    <property type="match status" value="1"/>
</dbReference>
<gene>
    <name evidence="3" type="ORF">U14_05646</name>
</gene>
<organism evidence="3">
    <name type="scientific">Candidatus Moduliflexus flocculans</name>
    <dbReference type="NCBI Taxonomy" id="1499966"/>
    <lineage>
        <taxon>Bacteria</taxon>
        <taxon>Candidatus Moduliflexota</taxon>
        <taxon>Candidatus Moduliflexia</taxon>
        <taxon>Candidatus Moduliflexales</taxon>
        <taxon>Candidatus Moduliflexaceae</taxon>
    </lineage>
</organism>
<dbReference type="Pfam" id="PF22725">
    <property type="entry name" value="GFO_IDH_MocA_C3"/>
    <property type="match status" value="1"/>
</dbReference>
<dbReference type="EMBL" id="DF820461">
    <property type="protein sequence ID" value="GAK54361.1"/>
    <property type="molecule type" value="Genomic_DNA"/>
</dbReference>
<reference evidence="3" key="1">
    <citation type="journal article" date="2015" name="PeerJ">
        <title>First genomic representation of candidate bacterial phylum KSB3 points to enhanced environmental sensing as a trigger of wastewater bulking.</title>
        <authorList>
            <person name="Sekiguchi Y."/>
            <person name="Ohashi A."/>
            <person name="Parks D.H."/>
            <person name="Yamauchi T."/>
            <person name="Tyson G.W."/>
            <person name="Hugenholtz P."/>
        </authorList>
    </citation>
    <scope>NUCLEOTIDE SEQUENCE [LARGE SCALE GENOMIC DNA]</scope>
</reference>
<dbReference type="InterPro" id="IPR000683">
    <property type="entry name" value="Gfo/Idh/MocA-like_OxRdtase_N"/>
</dbReference>
<sequence length="393" mass="44472">MENTQRLKMAVIGVGVMGSQHLKDIHALEQAELIAVCDTDRAKADRFAAQYGAKAYYDYRELLEMPGLDAILIATPHYDHPIISIAAFQKGIHVLVEKPIAVHAKDARKMIAAYDAAKATKPDLVFAAMFMQRTYGHWQKIKHMIDEGELGKLVRTTWIITNWYRPQIYYDQGGWRATWGGEGGGVLLNQCPHNLDLYQWFVGLPSRVTAFAGIGKYHRIEVEDEVTAYLEYENGMVGHFITTTAESPGTNRLEIVGEHGKLIFEDDKLTFYKNRISMFKHTQIATGMFEKVECDTLDVPYQHHGEPGHRFIIENFVNAIRVSEPLIAPAAEGLNSVMLGNAMLFSSFQQQTISLPFDEDDYERQLQERIRHSTFQKTVRADAISAVDLGKSF</sequence>
<protein>
    <submittedName>
        <fullName evidence="3">Dehydrogenase</fullName>
    </submittedName>
</protein>
<dbReference type="Gene3D" id="3.40.50.720">
    <property type="entry name" value="NAD(P)-binding Rossmann-like Domain"/>
    <property type="match status" value="1"/>
</dbReference>
<dbReference type="GO" id="GO:0000166">
    <property type="term" value="F:nucleotide binding"/>
    <property type="evidence" value="ECO:0007669"/>
    <property type="project" value="InterPro"/>
</dbReference>
<dbReference type="Pfam" id="PF01408">
    <property type="entry name" value="GFO_IDH_MocA"/>
    <property type="match status" value="1"/>
</dbReference>
<keyword evidence="4" id="KW-1185">Reference proteome</keyword>
<dbReference type="PANTHER" id="PTHR43249:SF1">
    <property type="entry name" value="D-GLUCOSIDE 3-DEHYDROGENASE"/>
    <property type="match status" value="1"/>
</dbReference>
<dbReference type="PANTHER" id="PTHR43249">
    <property type="entry name" value="UDP-N-ACETYL-2-AMINO-2-DEOXY-D-GLUCURONATE OXIDASE"/>
    <property type="match status" value="1"/>
</dbReference>
<dbReference type="InterPro" id="IPR036291">
    <property type="entry name" value="NAD(P)-bd_dom_sf"/>
</dbReference>
<dbReference type="InterPro" id="IPR052515">
    <property type="entry name" value="Gfo/Idh/MocA_Oxidoreductase"/>
</dbReference>
<dbReference type="AlphaFoldDB" id="A0A081BSI0"/>
<dbReference type="Proteomes" id="UP000030700">
    <property type="component" value="Unassembled WGS sequence"/>
</dbReference>
<proteinExistence type="predicted"/>
<name>A0A081BSI0_9BACT</name>
<feature type="domain" description="Gfo/Idh/MocA-like oxidoreductase N-terminal" evidence="1">
    <location>
        <begin position="8"/>
        <end position="117"/>
    </location>
</feature>
<accession>A0A081BSI0</accession>
<evidence type="ECO:0000313" key="4">
    <source>
        <dbReference type="Proteomes" id="UP000030700"/>
    </source>
</evidence>
<dbReference type="InterPro" id="IPR055170">
    <property type="entry name" value="GFO_IDH_MocA-like_dom"/>
</dbReference>
<dbReference type="STRING" id="1499966.U14_05646"/>